<accession>A0A4D6KMB4</accession>
<keyword evidence="1" id="KW-0472">Membrane</keyword>
<feature type="transmembrane region" description="Helical" evidence="1">
    <location>
        <begin position="23"/>
        <end position="48"/>
    </location>
</feature>
<keyword evidence="1" id="KW-0812">Transmembrane</keyword>
<keyword evidence="3" id="KW-1185">Reference proteome</keyword>
<sequence length="131" mass="14490">MCMVYEALGETLRMSFAVTFLELWLGMVSFELWLGILGKHVAFLELWLRMMGPGRLPSSALAGKFGSLGTDMNYGLYWELDLALQSVVRSRFLARVLQVVACSSSYLLVFGDDRVMCYTGADDVIGGVSEA</sequence>
<name>A0A4D6KMB4_VIGUN</name>
<evidence type="ECO:0000313" key="3">
    <source>
        <dbReference type="Proteomes" id="UP000501690"/>
    </source>
</evidence>
<evidence type="ECO:0000256" key="1">
    <source>
        <dbReference type="SAM" id="Phobius"/>
    </source>
</evidence>
<keyword evidence="1" id="KW-1133">Transmembrane helix</keyword>
<reference evidence="2 3" key="1">
    <citation type="submission" date="2019-04" db="EMBL/GenBank/DDBJ databases">
        <title>An improved genome assembly and genetic linkage map for asparagus bean, Vigna unguiculata ssp. sesquipedialis.</title>
        <authorList>
            <person name="Xia Q."/>
            <person name="Zhang R."/>
            <person name="Dong Y."/>
        </authorList>
    </citation>
    <scope>NUCLEOTIDE SEQUENCE [LARGE SCALE GENOMIC DNA]</scope>
    <source>
        <tissue evidence="2">Leaf</tissue>
    </source>
</reference>
<evidence type="ECO:0000313" key="2">
    <source>
        <dbReference type="EMBL" id="QCD79206.1"/>
    </source>
</evidence>
<gene>
    <name evidence="2" type="ORF">DEO72_LG1g2845</name>
</gene>
<dbReference type="AlphaFoldDB" id="A0A4D6KMB4"/>
<organism evidence="2 3">
    <name type="scientific">Vigna unguiculata</name>
    <name type="common">Cowpea</name>
    <dbReference type="NCBI Taxonomy" id="3917"/>
    <lineage>
        <taxon>Eukaryota</taxon>
        <taxon>Viridiplantae</taxon>
        <taxon>Streptophyta</taxon>
        <taxon>Embryophyta</taxon>
        <taxon>Tracheophyta</taxon>
        <taxon>Spermatophyta</taxon>
        <taxon>Magnoliopsida</taxon>
        <taxon>eudicotyledons</taxon>
        <taxon>Gunneridae</taxon>
        <taxon>Pentapetalae</taxon>
        <taxon>rosids</taxon>
        <taxon>fabids</taxon>
        <taxon>Fabales</taxon>
        <taxon>Fabaceae</taxon>
        <taxon>Papilionoideae</taxon>
        <taxon>50 kb inversion clade</taxon>
        <taxon>NPAAA clade</taxon>
        <taxon>indigoferoid/millettioid clade</taxon>
        <taxon>Phaseoleae</taxon>
        <taxon>Vigna</taxon>
    </lineage>
</organism>
<dbReference type="Proteomes" id="UP000501690">
    <property type="component" value="Linkage Group LG1"/>
</dbReference>
<protein>
    <submittedName>
        <fullName evidence="2">Uncharacterized protein</fullName>
    </submittedName>
</protein>
<dbReference type="EMBL" id="CP039345">
    <property type="protein sequence ID" value="QCD79206.1"/>
    <property type="molecule type" value="Genomic_DNA"/>
</dbReference>
<proteinExistence type="predicted"/>